<evidence type="ECO:0000313" key="2">
    <source>
        <dbReference type="Proteomes" id="UP000281406"/>
    </source>
</evidence>
<keyword evidence="2" id="KW-1185">Reference proteome</keyword>
<dbReference type="AlphaFoldDB" id="A0A3N0YYT3"/>
<accession>A0A3N0YYT3</accession>
<gene>
    <name evidence="1" type="ORF">DPX16_3144</name>
</gene>
<reference evidence="1 2" key="1">
    <citation type="submission" date="2018-10" db="EMBL/GenBank/DDBJ databases">
        <title>Genome assembly for a Yunnan-Guizhou Plateau 3E fish, Anabarilius grahami (Regan), and its evolutionary and genetic applications.</title>
        <authorList>
            <person name="Jiang W."/>
        </authorList>
    </citation>
    <scope>NUCLEOTIDE SEQUENCE [LARGE SCALE GENOMIC DNA]</scope>
    <source>
        <strain evidence="1">AG-KIZ</strain>
        <tissue evidence="1">Muscle</tissue>
    </source>
</reference>
<dbReference type="EMBL" id="RJVU01018580">
    <property type="protein sequence ID" value="ROL51455.1"/>
    <property type="molecule type" value="Genomic_DNA"/>
</dbReference>
<proteinExistence type="predicted"/>
<name>A0A3N0YYT3_ANAGA</name>
<protein>
    <submittedName>
        <fullName evidence="1">Uncharacterized protein</fullName>
    </submittedName>
</protein>
<comment type="caution">
    <text evidence="1">The sequence shown here is derived from an EMBL/GenBank/DDBJ whole genome shotgun (WGS) entry which is preliminary data.</text>
</comment>
<dbReference type="Proteomes" id="UP000281406">
    <property type="component" value="Unassembled WGS sequence"/>
</dbReference>
<evidence type="ECO:0000313" key="1">
    <source>
        <dbReference type="EMBL" id="ROL51455.1"/>
    </source>
</evidence>
<organism evidence="1 2">
    <name type="scientific">Anabarilius grahami</name>
    <name type="common">Kanglang fish</name>
    <name type="synonym">Barilius grahami</name>
    <dbReference type="NCBI Taxonomy" id="495550"/>
    <lineage>
        <taxon>Eukaryota</taxon>
        <taxon>Metazoa</taxon>
        <taxon>Chordata</taxon>
        <taxon>Craniata</taxon>
        <taxon>Vertebrata</taxon>
        <taxon>Euteleostomi</taxon>
        <taxon>Actinopterygii</taxon>
        <taxon>Neopterygii</taxon>
        <taxon>Teleostei</taxon>
        <taxon>Ostariophysi</taxon>
        <taxon>Cypriniformes</taxon>
        <taxon>Xenocyprididae</taxon>
        <taxon>Xenocypridinae</taxon>
        <taxon>Xenocypridinae incertae sedis</taxon>
        <taxon>Anabarilius</taxon>
    </lineage>
</organism>
<sequence>MSMCGAEEINLNRFPPAAEHKFTSHRRGRTVYNERLPLPSCSFTRVSRRPERIGAAQWEDSPSVSASCVDYVMTAAAALCVTVGGEDYACTIRRPFSSTSPAAEIQIHSSPHLTAAVILNDFPPSLSLNHRHQRSEVNRHVTI</sequence>